<protein>
    <submittedName>
        <fullName evidence="1">Uncharacterized protein</fullName>
    </submittedName>
</protein>
<dbReference type="Proteomes" id="UP000587396">
    <property type="component" value="Unassembled WGS sequence"/>
</dbReference>
<dbReference type="AlphaFoldDB" id="A0A842JC70"/>
<name>A0A842JC70_9ACTN</name>
<dbReference type="RefSeq" id="WP_185904433.1">
    <property type="nucleotide sequence ID" value="NZ_JACMSE010000002.1"/>
</dbReference>
<reference evidence="1 2" key="1">
    <citation type="submission" date="2020-08" db="EMBL/GenBank/DDBJ databases">
        <authorList>
            <person name="Liu C."/>
            <person name="Sun Q."/>
        </authorList>
    </citation>
    <scope>NUCLEOTIDE SEQUENCE [LARGE SCALE GENOMIC DNA]</scope>
    <source>
        <strain evidence="1 2">N22</strain>
    </source>
</reference>
<dbReference type="EMBL" id="JACMSE010000002">
    <property type="protein sequence ID" value="MBC2888446.1"/>
    <property type="molecule type" value="Genomic_DNA"/>
</dbReference>
<comment type="caution">
    <text evidence="1">The sequence shown here is derived from an EMBL/GenBank/DDBJ whole genome shotgun (WGS) entry which is preliminary data.</text>
</comment>
<proteinExistence type="predicted"/>
<gene>
    <name evidence="1" type="ORF">H7313_03655</name>
</gene>
<accession>A0A842JC70</accession>
<evidence type="ECO:0000313" key="2">
    <source>
        <dbReference type="Proteomes" id="UP000587396"/>
    </source>
</evidence>
<sequence>MDQRLTWNEDFDALAKSYAISKRDERVESLHRLIEAPDLAEVYGDDGFGLKGYLGRERQRADKTYSSRTFWGKDWYGHASEHYSGEGSRYFNGSGAADDFIAIACAWVLRNRKPVRIDLGQLVFSSSDKKYFRNQDILFGSYRYKEFLNELKRYTSSDIRPREEITVLDPKIQKQWDNNGKKYYTQAAHATCVLELAQSEATEAQLPYHLLQLQRTVRSLVLELDQSKASAARLSYSTPFFFDLKDHLSSKIADRMHSSIVEELLEHPKTYLLNGNYYVYISADGFERCDKYNIERHGFPENRQVPSMEELFTLACVLEARTPWYVSAVCPDFIVMSRVYPKPEPETVAKRSFFE</sequence>
<organism evidence="1 2">
    <name type="scientific">Gordonibacter massiliensis</name>
    <name type="common">ex Traore et al. 2017</name>
    <dbReference type="NCBI Taxonomy" id="1841863"/>
    <lineage>
        <taxon>Bacteria</taxon>
        <taxon>Bacillati</taxon>
        <taxon>Actinomycetota</taxon>
        <taxon>Coriobacteriia</taxon>
        <taxon>Eggerthellales</taxon>
        <taxon>Eggerthellaceae</taxon>
        <taxon>Gordonibacter</taxon>
    </lineage>
</organism>
<keyword evidence="2" id="KW-1185">Reference proteome</keyword>
<evidence type="ECO:0000313" key="1">
    <source>
        <dbReference type="EMBL" id="MBC2888446.1"/>
    </source>
</evidence>